<evidence type="ECO:0000256" key="3">
    <source>
        <dbReference type="ARBA" id="ARBA00022827"/>
    </source>
</evidence>
<dbReference type="PANTHER" id="PTHR43004">
    <property type="entry name" value="TRK SYSTEM POTASSIUM UPTAKE PROTEIN"/>
    <property type="match status" value="1"/>
</dbReference>
<reference evidence="6 9" key="1">
    <citation type="journal article" date="2019" name="Int. J. Syst. Evol. Microbiol.">
        <title>The Global Catalogue of Microorganisms (GCM) 10K type strain sequencing project: providing services to taxonomists for standard genome sequencing and annotation.</title>
        <authorList>
            <consortium name="The Broad Institute Genomics Platform"/>
            <consortium name="The Broad Institute Genome Sequencing Center for Infectious Disease"/>
            <person name="Wu L."/>
            <person name="Ma J."/>
        </authorList>
    </citation>
    <scope>NUCLEOTIDE SEQUENCE [LARGE SCALE GENOMIC DNA]</scope>
    <source>
        <strain evidence="6 9">JCM 10667</strain>
    </source>
</reference>
<dbReference type="PRINTS" id="PR00420">
    <property type="entry name" value="RNGMNOXGNASE"/>
</dbReference>
<evidence type="ECO:0000259" key="5">
    <source>
        <dbReference type="Pfam" id="PF01494"/>
    </source>
</evidence>
<dbReference type="GO" id="GO:0071949">
    <property type="term" value="F:FAD binding"/>
    <property type="evidence" value="ECO:0007669"/>
    <property type="project" value="InterPro"/>
</dbReference>
<keyword evidence="6" id="KW-0503">Monooxygenase</keyword>
<dbReference type="InterPro" id="IPR036188">
    <property type="entry name" value="FAD/NAD-bd_sf"/>
</dbReference>
<evidence type="ECO:0000313" key="8">
    <source>
        <dbReference type="Proteomes" id="UP000549343"/>
    </source>
</evidence>
<feature type="domain" description="FAD-binding" evidence="5">
    <location>
        <begin position="10"/>
        <end position="342"/>
    </location>
</feature>
<proteinExistence type="predicted"/>
<feature type="region of interest" description="Disordered" evidence="4">
    <location>
        <begin position="495"/>
        <end position="521"/>
    </location>
</feature>
<dbReference type="GO" id="GO:0016709">
    <property type="term" value="F:oxidoreductase activity, acting on paired donors, with incorporation or reduction of molecular oxygen, NAD(P)H as one donor, and incorporation of one atom of oxygen"/>
    <property type="evidence" value="ECO:0007669"/>
    <property type="project" value="UniProtKB-ARBA"/>
</dbReference>
<gene>
    <name evidence="7" type="ORF">F4557_004170</name>
    <name evidence="6" type="ORF">GCM10009546_61360</name>
</gene>
<dbReference type="AlphaFoldDB" id="A0A7W7IES9"/>
<accession>A0A7W7IES9</accession>
<evidence type="ECO:0000313" key="6">
    <source>
        <dbReference type="EMBL" id="GAA0590647.1"/>
    </source>
</evidence>
<reference evidence="7 8" key="2">
    <citation type="submission" date="2020-08" db="EMBL/GenBank/DDBJ databases">
        <title>Sequencing the genomes of 1000 actinobacteria strains.</title>
        <authorList>
            <person name="Klenk H.-P."/>
        </authorList>
    </citation>
    <scope>NUCLEOTIDE SEQUENCE [LARGE SCALE GENOMIC DNA]</scope>
    <source>
        <strain evidence="7 8">DSM 44772</strain>
    </source>
</reference>
<dbReference type="EMBL" id="BAAAHD010000069">
    <property type="protein sequence ID" value="GAA0590647.1"/>
    <property type="molecule type" value="Genomic_DNA"/>
</dbReference>
<dbReference type="InterPro" id="IPR050641">
    <property type="entry name" value="RIFMO-like"/>
</dbReference>
<dbReference type="EMBL" id="JACHMV010000001">
    <property type="protein sequence ID" value="MBB4775752.1"/>
    <property type="molecule type" value="Genomic_DNA"/>
</dbReference>
<dbReference type="Pfam" id="PF01494">
    <property type="entry name" value="FAD_binding_3"/>
    <property type="match status" value="1"/>
</dbReference>
<evidence type="ECO:0000256" key="2">
    <source>
        <dbReference type="ARBA" id="ARBA00022630"/>
    </source>
</evidence>
<dbReference type="Pfam" id="PF21274">
    <property type="entry name" value="Rng_hyd_C"/>
    <property type="match status" value="1"/>
</dbReference>
<dbReference type="RefSeq" id="WP_184885212.1">
    <property type="nucleotide sequence ID" value="NZ_BAAAHD010000069.1"/>
</dbReference>
<evidence type="ECO:0000256" key="1">
    <source>
        <dbReference type="ARBA" id="ARBA00001974"/>
    </source>
</evidence>
<sequence length="521" mass="55545">MAPTGKPTGNVLIVGAGPTGLLLAGDLAAAGIGCTVLERRGEETSNLTRAFAVHARTLEMLDARGVANELTSTGRRVGAIQLLGTTSLDLSRLPGRFPYVLVTPQYETERVLRERAVAEGAEIVHGAEVVGLHQDAAGVDVEVRMPGGGTETRRASYVVGADGVRSTVRRLLGLPFPGQAAVRSVMLADVRLADPPAGVLTVNAVGDAFAFLAPFGDGWYRAIAWNRRHQPPDSEPVDMAELREVTRRALGTDHGMHDPRWTSRFHSDERQVPQYRVGRVFLAGDAAHVHSPVGGQGMNTGIQDAANLGWKLAAQVRGWAPSWLLDSYHEERHPVGRLVVRGSGAALRVVLAEPLWARRARGAAAWAATRTPPVARRLAGAVSGIDIAYPAPRGSHRLTGRRAPDVPLAGSPGRLYGLLGDGRFVLVVAANDPAVTYLAAKRWAGRVHCVLAGGATRTTALVRPDGYIAWATDETAPDRRAAVIRDALNQWCGQPVDRHVHGPRPAGGVPGGDLPREERRT</sequence>
<protein>
    <submittedName>
        <fullName evidence="7">2-polyprenyl-6-methoxyphenol hydroxylase-like FAD-dependent oxidoreductase</fullName>
    </submittedName>
    <submittedName>
        <fullName evidence="6">FAD-dependent monooxygenase</fullName>
    </submittedName>
</protein>
<comment type="caution">
    <text evidence="7">The sequence shown here is derived from an EMBL/GenBank/DDBJ whole genome shotgun (WGS) entry which is preliminary data.</text>
</comment>
<keyword evidence="9" id="KW-1185">Reference proteome</keyword>
<keyword evidence="3" id="KW-0274">FAD</keyword>
<dbReference type="Proteomes" id="UP001501427">
    <property type="component" value="Unassembled WGS sequence"/>
</dbReference>
<dbReference type="Gene3D" id="3.30.70.2450">
    <property type="match status" value="1"/>
</dbReference>
<evidence type="ECO:0000313" key="9">
    <source>
        <dbReference type="Proteomes" id="UP001501427"/>
    </source>
</evidence>
<comment type="cofactor">
    <cofactor evidence="1">
        <name>FAD</name>
        <dbReference type="ChEBI" id="CHEBI:57692"/>
    </cofactor>
</comment>
<organism evidence="7 8">
    <name type="scientific">Actinomadura livida</name>
    <dbReference type="NCBI Taxonomy" id="79909"/>
    <lineage>
        <taxon>Bacteria</taxon>
        <taxon>Bacillati</taxon>
        <taxon>Actinomycetota</taxon>
        <taxon>Actinomycetes</taxon>
        <taxon>Streptosporangiales</taxon>
        <taxon>Thermomonosporaceae</taxon>
        <taxon>Actinomadura</taxon>
    </lineage>
</organism>
<dbReference type="InterPro" id="IPR002938">
    <property type="entry name" value="FAD-bd"/>
</dbReference>
<evidence type="ECO:0000313" key="7">
    <source>
        <dbReference type="EMBL" id="MBB4775752.1"/>
    </source>
</evidence>
<dbReference type="Gene3D" id="3.40.30.120">
    <property type="match status" value="1"/>
</dbReference>
<evidence type="ECO:0000256" key="4">
    <source>
        <dbReference type="SAM" id="MobiDB-lite"/>
    </source>
</evidence>
<dbReference type="Gene3D" id="3.50.50.60">
    <property type="entry name" value="FAD/NAD(P)-binding domain"/>
    <property type="match status" value="1"/>
</dbReference>
<dbReference type="Proteomes" id="UP000549343">
    <property type="component" value="Unassembled WGS sequence"/>
</dbReference>
<dbReference type="PANTHER" id="PTHR43004:SF19">
    <property type="entry name" value="BINDING MONOOXYGENASE, PUTATIVE (JCVI)-RELATED"/>
    <property type="match status" value="1"/>
</dbReference>
<dbReference type="SUPFAM" id="SSF51905">
    <property type="entry name" value="FAD/NAD(P)-binding domain"/>
    <property type="match status" value="1"/>
</dbReference>
<keyword evidence="2" id="KW-0285">Flavoprotein</keyword>
<reference evidence="6" key="3">
    <citation type="submission" date="2023-12" db="EMBL/GenBank/DDBJ databases">
        <authorList>
            <person name="Sun Q."/>
            <person name="Inoue M."/>
        </authorList>
    </citation>
    <scope>NUCLEOTIDE SEQUENCE</scope>
    <source>
        <strain evidence="6">JCM 10667</strain>
    </source>
</reference>
<keyword evidence="6" id="KW-0560">Oxidoreductase</keyword>
<name>A0A7W7IES9_9ACTN</name>